<dbReference type="STRING" id="1266370.NITGR_190014"/>
<dbReference type="GO" id="GO:0006260">
    <property type="term" value="P:DNA replication"/>
    <property type="evidence" value="ECO:0007669"/>
    <property type="project" value="TreeGrafter"/>
</dbReference>
<feature type="domain" description="IstB-like ATP-binding" evidence="2">
    <location>
        <begin position="120"/>
        <end position="225"/>
    </location>
</feature>
<evidence type="ECO:0000313" key="3">
    <source>
        <dbReference type="EMBL" id="CCQ89904.1"/>
    </source>
</evidence>
<dbReference type="PANTHER" id="PTHR30050">
    <property type="entry name" value="CHROMOSOMAL REPLICATION INITIATOR PROTEIN DNAA"/>
    <property type="match status" value="1"/>
</dbReference>
<proteinExistence type="predicted"/>
<name>M1YWM9_NITG3</name>
<dbReference type="InterPro" id="IPR002611">
    <property type="entry name" value="IstB_ATP-bd"/>
</dbReference>
<dbReference type="AlphaFoldDB" id="M1YWM9"/>
<dbReference type="CDD" id="cd00009">
    <property type="entry name" value="AAA"/>
    <property type="match status" value="1"/>
</dbReference>
<organism evidence="3 4">
    <name type="scientific">Nitrospina gracilis (strain 3/211)</name>
    <dbReference type="NCBI Taxonomy" id="1266370"/>
    <lineage>
        <taxon>Bacteria</taxon>
        <taxon>Pseudomonadati</taxon>
        <taxon>Nitrospinota/Tectimicrobiota group</taxon>
        <taxon>Nitrospinota</taxon>
        <taxon>Nitrospinia</taxon>
        <taxon>Nitrospinales</taxon>
        <taxon>Nitrospinaceae</taxon>
        <taxon>Nitrospina</taxon>
    </lineage>
</organism>
<dbReference type="PANTHER" id="PTHR30050:SF4">
    <property type="entry name" value="ATP-BINDING PROTEIN RV3427C IN INSERTION SEQUENCE-RELATED"/>
    <property type="match status" value="1"/>
</dbReference>
<reference evidence="3 4" key="1">
    <citation type="journal article" date="2013" name="Front. Microbiol.">
        <title>The genome of Nitrospina gracilis illuminates the metabolism and evolution of the major marine nitrite oxidizer.</title>
        <authorList>
            <person name="Luecker S."/>
            <person name="Nowka B."/>
            <person name="Rattei T."/>
            <person name="Spieck E."/>
            <person name="and Daims H."/>
        </authorList>
    </citation>
    <scope>NUCLEOTIDE SEQUENCE [LARGE SCALE GENOMIC DNA]</scope>
    <source>
        <strain evidence="3 4">3/211</strain>
    </source>
</reference>
<evidence type="ECO:0000256" key="1">
    <source>
        <dbReference type="SAM" id="MobiDB-lite"/>
    </source>
</evidence>
<evidence type="ECO:0000259" key="2">
    <source>
        <dbReference type="Pfam" id="PF01695"/>
    </source>
</evidence>
<protein>
    <submittedName>
        <fullName evidence="3">DNA replication protein-like protein</fullName>
    </submittedName>
</protein>
<dbReference type="InParanoid" id="M1YWM9"/>
<sequence length="302" mass="33891">MTRPRTTSEKSCKACRGNHYVLDNREGRLRAAVCECFVCTACGGRGHVFAEDETGVSFLQECECAELKKSLDRFNDANLPGKYLETQFDTYHPIGSQANKLALRIARDFVKDFDKEPQCGLLFMGTPGVGKTHLAVSILKALLLEKGVHGKFIDFFQLLSDIRHGYSQDLSEQAIINPFVHAPVLVIDELAKGRNTEWELTMLDQIISNRYNAADKVTIFTTNYTDEVSQPDRGKKTKDTRVEFSRSDASQSWAGEETLEEKVGDRIFSRLAEMCRFVKMEGEDYRRAMAGKSAPRSPGPGK</sequence>
<keyword evidence="4" id="KW-1185">Reference proteome</keyword>
<dbReference type="EMBL" id="CAQJ01000021">
    <property type="protein sequence ID" value="CCQ89904.1"/>
    <property type="molecule type" value="Genomic_DNA"/>
</dbReference>
<gene>
    <name evidence="3" type="ORF">NITGR_190014</name>
</gene>
<dbReference type="OrthoDB" id="9770694at2"/>
<dbReference type="FunCoup" id="M1YWM9">
    <property type="interactions" value="90"/>
</dbReference>
<evidence type="ECO:0000313" key="4">
    <source>
        <dbReference type="Proteomes" id="UP000011704"/>
    </source>
</evidence>
<comment type="caution">
    <text evidence="3">The sequence shown here is derived from an EMBL/GenBank/DDBJ whole genome shotgun (WGS) entry which is preliminary data.</text>
</comment>
<dbReference type="Gene3D" id="3.40.50.300">
    <property type="entry name" value="P-loop containing nucleotide triphosphate hydrolases"/>
    <property type="match status" value="1"/>
</dbReference>
<dbReference type="HOGENOM" id="CLU_062999_3_2_0"/>
<feature type="region of interest" description="Disordered" evidence="1">
    <location>
        <begin position="228"/>
        <end position="257"/>
    </location>
</feature>
<dbReference type="SUPFAM" id="SSF52540">
    <property type="entry name" value="P-loop containing nucleoside triphosphate hydrolases"/>
    <property type="match status" value="1"/>
</dbReference>
<dbReference type="Pfam" id="PF01695">
    <property type="entry name" value="IstB_IS21"/>
    <property type="match status" value="1"/>
</dbReference>
<dbReference type="Proteomes" id="UP000011704">
    <property type="component" value="Unassembled WGS sequence"/>
</dbReference>
<accession>M1YWM9</accession>
<dbReference type="RefSeq" id="WP_005006808.1">
    <property type="nucleotide sequence ID" value="NZ_HG422173.1"/>
</dbReference>
<dbReference type="GO" id="GO:0005524">
    <property type="term" value="F:ATP binding"/>
    <property type="evidence" value="ECO:0007669"/>
    <property type="project" value="InterPro"/>
</dbReference>
<dbReference type="InterPro" id="IPR027417">
    <property type="entry name" value="P-loop_NTPase"/>
</dbReference>
<feature type="compositionally biased region" description="Basic and acidic residues" evidence="1">
    <location>
        <begin position="230"/>
        <end position="246"/>
    </location>
</feature>